<keyword evidence="1" id="KW-0812">Transmembrane</keyword>
<keyword evidence="1" id="KW-0472">Membrane</keyword>
<dbReference type="EMBL" id="MQWB01000001">
    <property type="protein sequence ID" value="OZC02738.1"/>
    <property type="molecule type" value="Genomic_DNA"/>
</dbReference>
<evidence type="ECO:0000313" key="3">
    <source>
        <dbReference type="Proteomes" id="UP000216446"/>
    </source>
</evidence>
<evidence type="ECO:0000313" key="2">
    <source>
        <dbReference type="EMBL" id="OZC02738.1"/>
    </source>
</evidence>
<evidence type="ECO:0000256" key="1">
    <source>
        <dbReference type="SAM" id="Phobius"/>
    </source>
</evidence>
<feature type="transmembrane region" description="Helical" evidence="1">
    <location>
        <begin position="67"/>
        <end position="86"/>
    </location>
</feature>
<name>A0A259TYS9_9BACT</name>
<keyword evidence="3" id="KW-1185">Reference proteome</keyword>
<feature type="transmembrane region" description="Helical" evidence="1">
    <location>
        <begin position="98"/>
        <end position="116"/>
    </location>
</feature>
<sequence length="117" mass="11612">MELSFGLLLGAFAFAFVASGGAWAHASLGAQRPIYARGQWLGLGVPSLAAALLAASCLVLPQFDVSFGVLALGAGLAALGAALGLAPRRSATLARGAVWPLAACVYAFAIAEAIGIA</sequence>
<feature type="transmembrane region" description="Helical" evidence="1">
    <location>
        <begin position="40"/>
        <end position="60"/>
    </location>
</feature>
<dbReference type="RefSeq" id="WP_094547283.1">
    <property type="nucleotide sequence ID" value="NZ_MQWB01000001.1"/>
</dbReference>
<dbReference type="InParanoid" id="A0A259TYS9"/>
<accession>A0A259TYS9</accession>
<protein>
    <submittedName>
        <fullName evidence="2">Uncharacterized protein</fullName>
    </submittedName>
</protein>
<reference evidence="2 3" key="1">
    <citation type="submission" date="2016-11" db="EMBL/GenBank/DDBJ databases">
        <title>Study of marine rhodopsin-containing bacteria.</title>
        <authorList>
            <person name="Yoshizawa S."/>
            <person name="Kumagai Y."/>
            <person name="Kogure K."/>
        </authorList>
    </citation>
    <scope>NUCLEOTIDE SEQUENCE [LARGE SCALE GENOMIC DNA]</scope>
    <source>
        <strain evidence="2 3">SG-29</strain>
    </source>
</reference>
<organism evidence="2 3">
    <name type="scientific">Rubricoccus marinus</name>
    <dbReference type="NCBI Taxonomy" id="716817"/>
    <lineage>
        <taxon>Bacteria</taxon>
        <taxon>Pseudomonadati</taxon>
        <taxon>Rhodothermota</taxon>
        <taxon>Rhodothermia</taxon>
        <taxon>Rhodothermales</taxon>
        <taxon>Rubricoccaceae</taxon>
        <taxon>Rubricoccus</taxon>
    </lineage>
</organism>
<dbReference type="AlphaFoldDB" id="A0A259TYS9"/>
<dbReference type="Proteomes" id="UP000216446">
    <property type="component" value="Unassembled WGS sequence"/>
</dbReference>
<gene>
    <name evidence="2" type="ORF">BSZ36_06980</name>
</gene>
<keyword evidence="1" id="KW-1133">Transmembrane helix</keyword>
<comment type="caution">
    <text evidence="2">The sequence shown here is derived from an EMBL/GenBank/DDBJ whole genome shotgun (WGS) entry which is preliminary data.</text>
</comment>
<proteinExistence type="predicted"/>